<feature type="non-terminal residue" evidence="3">
    <location>
        <position position="175"/>
    </location>
</feature>
<protein>
    <submittedName>
        <fullName evidence="3">Midgut chymotrypsin</fullName>
    </submittedName>
</protein>
<keyword evidence="4" id="KW-1185">Reference proteome</keyword>
<proteinExistence type="predicted"/>
<dbReference type="GO" id="GO:0004252">
    <property type="term" value="F:serine-type endopeptidase activity"/>
    <property type="evidence" value="ECO:0007669"/>
    <property type="project" value="InterPro"/>
</dbReference>
<dbReference type="SUPFAM" id="SSF50494">
    <property type="entry name" value="Trypsin-like serine proteases"/>
    <property type="match status" value="1"/>
</dbReference>
<comment type="caution">
    <text evidence="3">The sequence shown here is derived from an EMBL/GenBank/DDBJ whole genome shotgun (WGS) entry which is preliminary data.</text>
</comment>
<dbReference type="GO" id="GO:0006508">
    <property type="term" value="P:proteolysis"/>
    <property type="evidence" value="ECO:0007669"/>
    <property type="project" value="InterPro"/>
</dbReference>
<dbReference type="EMBL" id="JTDY01001141">
    <property type="protein sequence ID" value="KOB74751.1"/>
    <property type="molecule type" value="Genomic_DNA"/>
</dbReference>
<accession>A0A0L7LHS2</accession>
<dbReference type="InterPro" id="IPR043504">
    <property type="entry name" value="Peptidase_S1_PA_chymotrypsin"/>
</dbReference>
<evidence type="ECO:0000313" key="3">
    <source>
        <dbReference type="EMBL" id="KOB74751.1"/>
    </source>
</evidence>
<sequence>MWTLLILLGVFGLSNGVPLETLGSRIIGGEDAPEHYAPHMVSLFSRGLRLMQWDADTIKNDVGILVLKELLKLGRGVAMIGLGFGWVGGDERCYQLAPTPDDLQLLFVSTLGPEQCVANLSAAQWGAGVTPALDQRVEICTFHSGDSGSALVSSATGLQIGVVSWGLPCARGVPD</sequence>
<keyword evidence="1" id="KW-0732">Signal</keyword>
<name>A0A0L7LHS2_OPEBR</name>
<feature type="chain" id="PRO_5005573365" evidence="1">
    <location>
        <begin position="17"/>
        <end position="175"/>
    </location>
</feature>
<evidence type="ECO:0000256" key="1">
    <source>
        <dbReference type="SAM" id="SignalP"/>
    </source>
</evidence>
<organism evidence="3 4">
    <name type="scientific">Operophtera brumata</name>
    <name type="common">Winter moth</name>
    <name type="synonym">Phalaena brumata</name>
    <dbReference type="NCBI Taxonomy" id="104452"/>
    <lineage>
        <taxon>Eukaryota</taxon>
        <taxon>Metazoa</taxon>
        <taxon>Ecdysozoa</taxon>
        <taxon>Arthropoda</taxon>
        <taxon>Hexapoda</taxon>
        <taxon>Insecta</taxon>
        <taxon>Pterygota</taxon>
        <taxon>Neoptera</taxon>
        <taxon>Endopterygota</taxon>
        <taxon>Lepidoptera</taxon>
        <taxon>Glossata</taxon>
        <taxon>Ditrysia</taxon>
        <taxon>Geometroidea</taxon>
        <taxon>Geometridae</taxon>
        <taxon>Larentiinae</taxon>
        <taxon>Operophtera</taxon>
    </lineage>
</organism>
<dbReference type="Gene3D" id="2.40.10.10">
    <property type="entry name" value="Trypsin-like serine proteases"/>
    <property type="match status" value="1"/>
</dbReference>
<dbReference type="SMART" id="SM00020">
    <property type="entry name" value="Tryp_SPc"/>
    <property type="match status" value="1"/>
</dbReference>
<dbReference type="Pfam" id="PF00089">
    <property type="entry name" value="Trypsin"/>
    <property type="match status" value="1"/>
</dbReference>
<dbReference type="InterPro" id="IPR001254">
    <property type="entry name" value="Trypsin_dom"/>
</dbReference>
<feature type="signal peptide" evidence="1">
    <location>
        <begin position="1"/>
        <end position="16"/>
    </location>
</feature>
<evidence type="ECO:0000313" key="4">
    <source>
        <dbReference type="Proteomes" id="UP000037510"/>
    </source>
</evidence>
<feature type="domain" description="Peptidase S1" evidence="2">
    <location>
        <begin position="25"/>
        <end position="175"/>
    </location>
</feature>
<gene>
    <name evidence="3" type="ORF">OBRU01_08626</name>
</gene>
<dbReference type="InterPro" id="IPR009003">
    <property type="entry name" value="Peptidase_S1_PA"/>
</dbReference>
<reference evidence="3 4" key="1">
    <citation type="journal article" date="2015" name="Genome Biol. Evol.">
        <title>The genome of winter moth (Operophtera brumata) provides a genomic perspective on sexual dimorphism and phenology.</title>
        <authorList>
            <person name="Derks M.F."/>
            <person name="Smit S."/>
            <person name="Salis L."/>
            <person name="Schijlen E."/>
            <person name="Bossers A."/>
            <person name="Mateman C."/>
            <person name="Pijl A.S."/>
            <person name="de Ridder D."/>
            <person name="Groenen M.A."/>
            <person name="Visser M.E."/>
            <person name="Megens H.J."/>
        </authorList>
    </citation>
    <scope>NUCLEOTIDE SEQUENCE [LARGE SCALE GENOMIC DNA]</scope>
    <source>
        <strain evidence="3">WM2013NL</strain>
        <tissue evidence="3">Head and thorax</tissue>
    </source>
</reference>
<dbReference type="Proteomes" id="UP000037510">
    <property type="component" value="Unassembled WGS sequence"/>
</dbReference>
<dbReference type="AlphaFoldDB" id="A0A0L7LHS2"/>
<evidence type="ECO:0000259" key="2">
    <source>
        <dbReference type="SMART" id="SM00020"/>
    </source>
</evidence>